<dbReference type="RefSeq" id="XP_005536990.1">
    <property type="nucleotide sequence ID" value="XM_005536933.1"/>
</dbReference>
<feature type="region of interest" description="Disordered" evidence="1">
    <location>
        <begin position="879"/>
        <end position="901"/>
    </location>
</feature>
<keyword evidence="3" id="KW-1185">Reference proteome</keyword>
<dbReference type="PANTHER" id="PTHR15830">
    <property type="entry name" value="TELOMERE LENGTH REGULATION PROTEIN TEL2 FAMILY MEMBER"/>
    <property type="match status" value="1"/>
</dbReference>
<dbReference type="EMBL" id="AP006495">
    <property type="protein sequence ID" value="BAM80954.1"/>
    <property type="molecule type" value="Genomic_DNA"/>
</dbReference>
<name>M1V8U6_CYAM1</name>
<evidence type="ECO:0000313" key="2">
    <source>
        <dbReference type="EMBL" id="BAM80954.1"/>
    </source>
</evidence>
<evidence type="ECO:0000256" key="1">
    <source>
        <dbReference type="SAM" id="MobiDB-lite"/>
    </source>
</evidence>
<feature type="region of interest" description="Disordered" evidence="1">
    <location>
        <begin position="754"/>
        <end position="778"/>
    </location>
</feature>
<dbReference type="GeneID" id="16995101"/>
<dbReference type="STRING" id="280699.M1V8U6"/>
<reference evidence="2 3" key="2">
    <citation type="journal article" date="2007" name="BMC Biol.">
        <title>A 100%-complete sequence reveals unusually simple genomic features in the hot-spring red alga Cyanidioschyzon merolae.</title>
        <authorList>
            <person name="Nozaki H."/>
            <person name="Takano H."/>
            <person name="Misumi O."/>
            <person name="Terasawa K."/>
            <person name="Matsuzaki M."/>
            <person name="Maruyama S."/>
            <person name="Nishida K."/>
            <person name="Yagisawa F."/>
            <person name="Yoshida Y."/>
            <person name="Fujiwara T."/>
            <person name="Takio S."/>
            <person name="Tamura K."/>
            <person name="Chung S.J."/>
            <person name="Nakamura S."/>
            <person name="Kuroiwa H."/>
            <person name="Tanaka K."/>
            <person name="Sato N."/>
            <person name="Kuroiwa T."/>
        </authorList>
    </citation>
    <scope>NUCLEOTIDE SEQUENCE [LARGE SCALE GENOMIC DNA]</scope>
    <source>
        <strain evidence="2 3">10D</strain>
    </source>
</reference>
<evidence type="ECO:0000313" key="3">
    <source>
        <dbReference type="Proteomes" id="UP000007014"/>
    </source>
</evidence>
<sequence>MGYRGCTSEKKCPEKKKKTWNGAISPKIHRNLKRLDNSFANCLAPSPRHTQKHTHTHTHTQTHTLGGFGSVEAPNVPSWMTTMENGTASATDLRSVVEQAAREDAPVTTVVVALETLAYWCHGRGKPLQSRVVDAADRELFLTSGALTELLELVLSRCPLAAFGTRERAALSVASMFRFGPAGQVVLAVDRALRRVQRLASDPVVREQRAKWIAFELFEKHFVRVPGCLLGALAGVRYRATEPRCLTVDREADPDTVLRSLLAMPDIVTNVLQCALPETCTLHPQRYPHCLAWTVTEWLLTLCSSQYASMGVEKQQLIWLTNEALASNVVAEVSGSLSALDLHEDDTTYGSAVMLSMPSPQDAYAFGSSALETLMDMAGRLGRHLCRRRCITAWCQVAIRALIALERQLSASQADYWKRCCMESFTALPDRYIAPLMEQFAILGCKGPDQHQVAAIAYLEYLCRTRDTAVAFVSKTLPSSMPKATSMLSPLAAPGDQRILLFLLRSCRDVVETSHWRTALTLALKRWMQTARTAALWAEDLHITRMLLFLAQASCSGDPEHSCSRTESCESYGVDWFVLLGEGVKEHLAGALPETHFHGMIVGETVSRIWDPPGKSMQFDIAAYEAWKASDPELLQPWIEATKEPLLAQHQQHQHPVDGGVATGTPPSEGTSLCAPSTHAVATVGVRSPAVADENDNDDLKPYPMPADELAIDPHSEPREDGTGSCAQETLGLPQTFETLYRALAAEVRHEPFGAEAALRGPSSTTPQDSTPTSTSIPTQRVLCQLEQLIERDVAGLEYWAMPMLQLLHRLGTGSSSTSIARDCAALCRTIAVHAFSSIAVPVAKLVFSQNMTLTERSEWLEILANSVETLLNTQYTARKPTQRGAAEATSPTPEGHQDHQICSRVRRVSVRSLHQTKARQSESFAMSQRAVFTAAAGACDASGQTSLHTQPALHFHAMVQAFFELLAGADTEEPWLDLWRRDQMLLAQLVQTCALVLHCAQGPGSLCIGAVTRLASMGQALAQLAYTARTCSDAAVHRACVLAFNAVYEILLRIREAYGIQSFRQLEHWWRSNQSSSNVSLEHIAQLLERWSSDAQDSATRELAQALLPCFHDDGRAQRIA</sequence>
<dbReference type="GO" id="GO:0042162">
    <property type="term" value="F:telomeric DNA binding"/>
    <property type="evidence" value="ECO:0007669"/>
    <property type="project" value="TreeGrafter"/>
</dbReference>
<dbReference type="PANTHER" id="PTHR15830:SF10">
    <property type="entry name" value="TELOMERE LENGTH REGULATION PROTEIN TEL2 HOMOLOG"/>
    <property type="match status" value="1"/>
</dbReference>
<dbReference type="GO" id="GO:0051083">
    <property type="term" value="P:'de novo' cotranslational protein folding"/>
    <property type="evidence" value="ECO:0007669"/>
    <property type="project" value="TreeGrafter"/>
</dbReference>
<feature type="region of interest" description="Disordered" evidence="1">
    <location>
        <begin position="45"/>
        <end position="69"/>
    </location>
</feature>
<feature type="region of interest" description="Disordered" evidence="1">
    <location>
        <begin position="690"/>
        <end position="726"/>
    </location>
</feature>
<feature type="compositionally biased region" description="Low complexity" evidence="1">
    <location>
        <begin position="762"/>
        <end position="778"/>
    </location>
</feature>
<dbReference type="GO" id="GO:0051879">
    <property type="term" value="F:Hsp90 protein binding"/>
    <property type="evidence" value="ECO:0007669"/>
    <property type="project" value="TreeGrafter"/>
</dbReference>
<proteinExistence type="predicted"/>
<dbReference type="OrthoDB" id="10258062at2759"/>
<feature type="compositionally biased region" description="Basic residues" evidence="1">
    <location>
        <begin position="49"/>
        <end position="60"/>
    </location>
</feature>
<dbReference type="GO" id="GO:0005829">
    <property type="term" value="C:cytosol"/>
    <property type="evidence" value="ECO:0007669"/>
    <property type="project" value="TreeGrafter"/>
</dbReference>
<accession>M1V8U6</accession>
<dbReference type="Gramene" id="CMM071CT">
    <property type="protein sequence ID" value="CMM071CT"/>
    <property type="gene ID" value="CMM071C"/>
</dbReference>
<dbReference type="Proteomes" id="UP000007014">
    <property type="component" value="Chromosome 13"/>
</dbReference>
<dbReference type="KEGG" id="cme:CYME_CMM071C"/>
<reference evidence="2 3" key="1">
    <citation type="journal article" date="2004" name="Nature">
        <title>Genome sequence of the ultrasmall unicellular red alga Cyanidioschyzon merolae 10D.</title>
        <authorList>
            <person name="Matsuzaki M."/>
            <person name="Misumi O."/>
            <person name="Shin-i T."/>
            <person name="Maruyama S."/>
            <person name="Takahara M."/>
            <person name="Miyagishima S."/>
            <person name="Mori T."/>
            <person name="Nishida K."/>
            <person name="Yagisawa F."/>
            <person name="Nishida K."/>
            <person name="Yoshida Y."/>
            <person name="Nishimura Y."/>
            <person name="Nakao S."/>
            <person name="Kobayashi T."/>
            <person name="Momoyama Y."/>
            <person name="Higashiyama T."/>
            <person name="Minoda A."/>
            <person name="Sano M."/>
            <person name="Nomoto H."/>
            <person name="Oishi K."/>
            <person name="Hayashi H."/>
            <person name="Ohta F."/>
            <person name="Nishizaka S."/>
            <person name="Haga S."/>
            <person name="Miura S."/>
            <person name="Morishita T."/>
            <person name="Kabeya Y."/>
            <person name="Terasawa K."/>
            <person name="Suzuki Y."/>
            <person name="Ishii Y."/>
            <person name="Asakawa S."/>
            <person name="Takano H."/>
            <person name="Ohta N."/>
            <person name="Kuroiwa H."/>
            <person name="Tanaka K."/>
            <person name="Shimizu N."/>
            <person name="Sugano S."/>
            <person name="Sato N."/>
            <person name="Nozaki H."/>
            <person name="Ogasawara N."/>
            <person name="Kohara Y."/>
            <person name="Kuroiwa T."/>
        </authorList>
    </citation>
    <scope>NUCLEOTIDE SEQUENCE [LARGE SCALE GENOMIC DNA]</scope>
    <source>
        <strain evidence="2 3">10D</strain>
    </source>
</reference>
<gene>
    <name evidence="2" type="ORF">CYME_CMM071C</name>
</gene>
<dbReference type="InterPro" id="IPR051970">
    <property type="entry name" value="TEL2_Regulation"/>
</dbReference>
<protein>
    <recommendedName>
        <fullName evidence="4">Telomere length regulation protein conserved domain-containing protein</fullName>
    </recommendedName>
</protein>
<evidence type="ECO:0008006" key="4">
    <source>
        <dbReference type="Google" id="ProtNLM"/>
    </source>
</evidence>
<feature type="compositionally biased region" description="Basic and acidic residues" evidence="1">
    <location>
        <begin position="712"/>
        <end position="722"/>
    </location>
</feature>
<organism evidence="2 3">
    <name type="scientific">Cyanidioschyzon merolae (strain NIES-3377 / 10D)</name>
    <name type="common">Unicellular red alga</name>
    <dbReference type="NCBI Taxonomy" id="280699"/>
    <lineage>
        <taxon>Eukaryota</taxon>
        <taxon>Rhodophyta</taxon>
        <taxon>Bangiophyceae</taxon>
        <taxon>Cyanidiales</taxon>
        <taxon>Cyanidiaceae</taxon>
        <taxon>Cyanidioschyzon</taxon>
    </lineage>
</organism>
<dbReference type="HOGENOM" id="CLU_280249_0_0_1"/>
<dbReference type="AlphaFoldDB" id="M1V8U6"/>